<dbReference type="RefSeq" id="WP_160757345.1">
    <property type="nucleotide sequence ID" value="NZ_WTYL01000005.1"/>
</dbReference>
<proteinExistence type="predicted"/>
<protein>
    <recommendedName>
        <fullName evidence="3">Lipocalin-like domain-containing protein</fullName>
    </recommendedName>
</protein>
<name>A0A845B6C7_9SPHN</name>
<evidence type="ECO:0000313" key="1">
    <source>
        <dbReference type="EMBL" id="MXP45704.1"/>
    </source>
</evidence>
<sequence length="138" mass="14942">MISRAIFPSALLLAACGQGGAEGGEQASPVSLAEGDTAAALTPAYLQGGWCYSHNVMGDERSDEMMSYIFSDDGTLLYQVNPETEIEKPGTYTIEEGHLKIIPTLRFFDFTIESIDPDAMVLKMAYGLAYWERGTCAA</sequence>
<gene>
    <name evidence="1" type="ORF">GRI65_14720</name>
</gene>
<dbReference type="AlphaFoldDB" id="A0A845B6C7"/>
<comment type="caution">
    <text evidence="1">The sequence shown here is derived from an EMBL/GenBank/DDBJ whole genome shotgun (WGS) entry which is preliminary data.</text>
</comment>
<dbReference type="Proteomes" id="UP000431922">
    <property type="component" value="Unassembled WGS sequence"/>
</dbReference>
<keyword evidence="2" id="KW-1185">Reference proteome</keyword>
<dbReference type="EMBL" id="WTYL01000005">
    <property type="protein sequence ID" value="MXP45704.1"/>
    <property type="molecule type" value="Genomic_DNA"/>
</dbReference>
<evidence type="ECO:0008006" key="3">
    <source>
        <dbReference type="Google" id="ProtNLM"/>
    </source>
</evidence>
<accession>A0A845B6C7</accession>
<dbReference type="PROSITE" id="PS51257">
    <property type="entry name" value="PROKAR_LIPOPROTEIN"/>
    <property type="match status" value="1"/>
</dbReference>
<organism evidence="1 2">
    <name type="scientific">Allopontixanthobacter sediminis</name>
    <dbReference type="NCBI Taxonomy" id="1689985"/>
    <lineage>
        <taxon>Bacteria</taxon>
        <taxon>Pseudomonadati</taxon>
        <taxon>Pseudomonadota</taxon>
        <taxon>Alphaproteobacteria</taxon>
        <taxon>Sphingomonadales</taxon>
        <taxon>Erythrobacteraceae</taxon>
        <taxon>Allopontixanthobacter</taxon>
    </lineage>
</organism>
<dbReference type="OrthoDB" id="9831039at2"/>
<reference evidence="1 2" key="1">
    <citation type="submission" date="2019-12" db="EMBL/GenBank/DDBJ databases">
        <title>Genomic-based taxomic classification of the family Erythrobacteraceae.</title>
        <authorList>
            <person name="Xu L."/>
        </authorList>
    </citation>
    <scope>NUCLEOTIDE SEQUENCE [LARGE SCALE GENOMIC DNA]</scope>
    <source>
        <strain evidence="1 2">KCTC 42453</strain>
    </source>
</reference>
<evidence type="ECO:0000313" key="2">
    <source>
        <dbReference type="Proteomes" id="UP000431922"/>
    </source>
</evidence>